<reference evidence="2" key="1">
    <citation type="submission" date="2022-12" db="EMBL/GenBank/DDBJ databases">
        <authorList>
            <person name="Petersen C."/>
        </authorList>
    </citation>
    <scope>NUCLEOTIDE SEQUENCE</scope>
    <source>
        <strain evidence="2">IBT 17660</strain>
    </source>
</reference>
<accession>A0A9X0BIT1</accession>
<feature type="compositionally biased region" description="Pro residues" evidence="1">
    <location>
        <begin position="138"/>
        <end position="150"/>
    </location>
</feature>
<protein>
    <submittedName>
        <fullName evidence="2">Uncharacterized protein</fullName>
    </submittedName>
</protein>
<comment type="caution">
    <text evidence="2">The sequence shown here is derived from an EMBL/GenBank/DDBJ whole genome shotgun (WGS) entry which is preliminary data.</text>
</comment>
<evidence type="ECO:0000313" key="2">
    <source>
        <dbReference type="EMBL" id="KAJ5466405.1"/>
    </source>
</evidence>
<proteinExistence type="predicted"/>
<sequence length="150" mass="16141">MSLQRRRNTASATSIVRPRPTDSDMQIVESSCPPDGTSCITVLVGTVIHSLSREVSKRTSQRLCSTLCCGDGSTIVRASREAGQTHFPISENYGVKREAYIRGSQTRGNVSVDTLTHGSMSMVIMTGNKKASMSQSGHPPPVLQRPPPSP</sequence>
<organism evidence="2 3">
    <name type="scientific">Penicillium desertorum</name>
    <dbReference type="NCBI Taxonomy" id="1303715"/>
    <lineage>
        <taxon>Eukaryota</taxon>
        <taxon>Fungi</taxon>
        <taxon>Dikarya</taxon>
        <taxon>Ascomycota</taxon>
        <taxon>Pezizomycotina</taxon>
        <taxon>Eurotiomycetes</taxon>
        <taxon>Eurotiomycetidae</taxon>
        <taxon>Eurotiales</taxon>
        <taxon>Aspergillaceae</taxon>
        <taxon>Penicillium</taxon>
    </lineage>
</organism>
<keyword evidence="3" id="KW-1185">Reference proteome</keyword>
<dbReference type="AlphaFoldDB" id="A0A9X0BIT1"/>
<name>A0A9X0BIT1_9EURO</name>
<gene>
    <name evidence="2" type="ORF">N7530_010192</name>
</gene>
<evidence type="ECO:0000313" key="3">
    <source>
        <dbReference type="Proteomes" id="UP001147760"/>
    </source>
</evidence>
<reference evidence="2" key="2">
    <citation type="journal article" date="2023" name="IMA Fungus">
        <title>Comparative genomic study of the Penicillium genus elucidates a diverse pangenome and 15 lateral gene transfer events.</title>
        <authorList>
            <person name="Petersen C."/>
            <person name="Sorensen T."/>
            <person name="Nielsen M.R."/>
            <person name="Sondergaard T.E."/>
            <person name="Sorensen J.L."/>
            <person name="Fitzpatrick D.A."/>
            <person name="Frisvad J.C."/>
            <person name="Nielsen K.L."/>
        </authorList>
    </citation>
    <scope>NUCLEOTIDE SEQUENCE</scope>
    <source>
        <strain evidence="2">IBT 17660</strain>
    </source>
</reference>
<feature type="region of interest" description="Disordered" evidence="1">
    <location>
        <begin position="129"/>
        <end position="150"/>
    </location>
</feature>
<feature type="region of interest" description="Disordered" evidence="1">
    <location>
        <begin position="1"/>
        <end position="24"/>
    </location>
</feature>
<dbReference type="EMBL" id="JAPWDO010000006">
    <property type="protein sequence ID" value="KAJ5466405.1"/>
    <property type="molecule type" value="Genomic_DNA"/>
</dbReference>
<dbReference type="Proteomes" id="UP001147760">
    <property type="component" value="Unassembled WGS sequence"/>
</dbReference>
<dbReference type="OrthoDB" id="5315444at2759"/>
<evidence type="ECO:0000256" key="1">
    <source>
        <dbReference type="SAM" id="MobiDB-lite"/>
    </source>
</evidence>